<dbReference type="AlphaFoldDB" id="H6SQJ9"/>
<dbReference type="HOGENOM" id="CLU_1957863_0_0_5"/>
<dbReference type="Proteomes" id="UP000033220">
    <property type="component" value="Chromosome DSM 122"/>
</dbReference>
<evidence type="ECO:0000313" key="2">
    <source>
        <dbReference type="EMBL" id="CCG07314.1"/>
    </source>
</evidence>
<reference evidence="2 3" key="1">
    <citation type="submission" date="2012-02" db="EMBL/GenBank/DDBJ databases">
        <title>Shotgun genome sequence of Phaeospirillum photometricum DSM 122.</title>
        <authorList>
            <person name="Duquesne K."/>
            <person name="Sturgis J."/>
        </authorList>
    </citation>
    <scope>NUCLEOTIDE SEQUENCE [LARGE SCALE GENOMIC DNA]</scope>
    <source>
        <strain evidence="3">DSM122</strain>
    </source>
</reference>
<evidence type="ECO:0000256" key="1">
    <source>
        <dbReference type="SAM" id="MobiDB-lite"/>
    </source>
</evidence>
<organism evidence="2 3">
    <name type="scientific">Pararhodospirillum photometricum DSM 122</name>
    <dbReference type="NCBI Taxonomy" id="1150469"/>
    <lineage>
        <taxon>Bacteria</taxon>
        <taxon>Pseudomonadati</taxon>
        <taxon>Pseudomonadota</taxon>
        <taxon>Alphaproteobacteria</taxon>
        <taxon>Rhodospirillales</taxon>
        <taxon>Rhodospirillaceae</taxon>
        <taxon>Pararhodospirillum</taxon>
    </lineage>
</organism>
<dbReference type="EMBL" id="HE663493">
    <property type="protein sequence ID" value="CCG07314.1"/>
    <property type="molecule type" value="Genomic_DNA"/>
</dbReference>
<proteinExistence type="predicted"/>
<accession>H6SQJ9</accession>
<evidence type="ECO:0008006" key="4">
    <source>
        <dbReference type="Google" id="ProtNLM"/>
    </source>
</evidence>
<dbReference type="InterPro" id="IPR021270">
    <property type="entry name" value="DUF2849"/>
</dbReference>
<protein>
    <recommendedName>
        <fullName evidence="4">DUF2849 domain-containing protein</fullName>
    </recommendedName>
</protein>
<dbReference type="STRING" id="1150469.RSPPHO_00688"/>
<keyword evidence="3" id="KW-1185">Reference proteome</keyword>
<name>H6SQJ9_PARPM</name>
<feature type="compositionally biased region" description="Basic and acidic residues" evidence="1">
    <location>
        <begin position="89"/>
        <end position="104"/>
    </location>
</feature>
<dbReference type="Pfam" id="PF11011">
    <property type="entry name" value="DUF2849"/>
    <property type="match status" value="1"/>
</dbReference>
<sequence>MRCPCEPACGEAADMARRPPLDQPHVLTANRLHDGAVLYRTQDGQWSRSLEDARIESPLAAREALLAEADADVAAARVVAPTLIPVAEDQGRPRPLSLRERLRAEGPSLALPHDTPLPRPGELRDVSV</sequence>
<dbReference type="KEGG" id="rpm:RSPPHO_00688"/>
<evidence type="ECO:0000313" key="3">
    <source>
        <dbReference type="Proteomes" id="UP000033220"/>
    </source>
</evidence>
<feature type="region of interest" description="Disordered" evidence="1">
    <location>
        <begin position="88"/>
        <end position="128"/>
    </location>
</feature>
<dbReference type="PATRIC" id="fig|1150469.3.peg.793"/>
<gene>
    <name evidence="2" type="ORF">RSPPHO_00688</name>
</gene>
<dbReference type="eggNOG" id="ENOG50339T3">
    <property type="taxonomic scope" value="Bacteria"/>
</dbReference>